<dbReference type="EMBL" id="CP146203">
    <property type="protein sequence ID" value="XBH22038.1"/>
    <property type="molecule type" value="Genomic_DNA"/>
</dbReference>
<sequence length="189" mass="19732">MLLRRIARPLLAAWFIGDAVSAVRSPQSHVELARTPVNKAVTTLGGEPLSDAQLRNVVRAEGVVTIFLGLGLALGKSPRACGLLLAATTVPHVIATAPVGHKKDHEGRTRSERVGPFLQKLGAVGAALLVAADTAGKPSMAYRVNRAKAQRAQQLLQAQKSASAKVDQAVTKAQKAAAAKIDQVVTKAS</sequence>
<evidence type="ECO:0000313" key="1">
    <source>
        <dbReference type="EMBL" id="XBH22038.1"/>
    </source>
</evidence>
<protein>
    <submittedName>
        <fullName evidence="1">DoxX family protein</fullName>
    </submittedName>
</protein>
<gene>
    <name evidence="1" type="ORF">V5R04_02060</name>
</gene>
<accession>A0AAU7DXV0</accession>
<organism evidence="1">
    <name type="scientific">Jonesiaceae bacterium BS-20</name>
    <dbReference type="NCBI Taxonomy" id="3120821"/>
    <lineage>
        <taxon>Bacteria</taxon>
        <taxon>Bacillati</taxon>
        <taxon>Actinomycetota</taxon>
        <taxon>Actinomycetes</taxon>
        <taxon>Micrococcales</taxon>
        <taxon>Jonesiaceae</taxon>
    </lineage>
</organism>
<name>A0AAU7DXV0_9MICO</name>
<reference evidence="1" key="1">
    <citation type="submission" date="2024-02" db="EMBL/GenBank/DDBJ databases">
        <title>Tomenella chthoni gen. nov. sp. nov., a member of the family Jonesiaceae isolated from bat guano.</title>
        <authorList>
            <person name="Miller S.L."/>
            <person name="King J."/>
            <person name="Sankaranarayanan K."/>
            <person name="Lawson P.A."/>
        </authorList>
    </citation>
    <scope>NUCLEOTIDE SEQUENCE</scope>
    <source>
        <strain evidence="1">BS-20</strain>
    </source>
</reference>
<dbReference type="AlphaFoldDB" id="A0AAU7DXV0"/>
<proteinExistence type="predicted"/>